<dbReference type="GO" id="GO:0012505">
    <property type="term" value="C:endomembrane system"/>
    <property type="evidence" value="ECO:0007669"/>
    <property type="project" value="UniProtKB-SubCell"/>
</dbReference>
<keyword evidence="8 17" id="KW-1133">Transmembrane helix</keyword>
<dbReference type="FunFam" id="2.10.25.10:FF:000010">
    <property type="entry name" value="Pro-epidermal growth factor"/>
    <property type="match status" value="1"/>
</dbReference>
<feature type="disulfide bond" evidence="14">
    <location>
        <begin position="285"/>
        <end position="303"/>
    </location>
</feature>
<gene>
    <name evidence="20" type="ORF">AALO_G00066940</name>
</gene>
<evidence type="ECO:0000256" key="14">
    <source>
        <dbReference type="PROSITE-ProRule" id="PRU00124"/>
    </source>
</evidence>
<evidence type="ECO:0000259" key="19">
    <source>
        <dbReference type="PROSITE" id="PS50026"/>
    </source>
</evidence>
<comment type="caution">
    <text evidence="20">The sequence shown here is derived from an EMBL/GenBank/DDBJ whole genome shotgun (WGS) entry which is preliminary data.</text>
</comment>
<dbReference type="InterPro" id="IPR000033">
    <property type="entry name" value="LDLR_classB_rpt"/>
</dbReference>
<feature type="disulfide bond" evidence="14">
    <location>
        <begin position="399"/>
        <end position="411"/>
    </location>
</feature>
<feature type="disulfide bond" evidence="14">
    <location>
        <begin position="52"/>
        <end position="67"/>
    </location>
</feature>
<dbReference type="Pfam" id="PF00057">
    <property type="entry name" value="Ldl_recept_a"/>
    <property type="match status" value="11"/>
</dbReference>
<feature type="transmembrane region" description="Helical" evidence="17">
    <location>
        <begin position="1267"/>
        <end position="1288"/>
    </location>
</feature>
<organism evidence="20 21">
    <name type="scientific">Alosa alosa</name>
    <name type="common">allis shad</name>
    <dbReference type="NCBI Taxonomy" id="278164"/>
    <lineage>
        <taxon>Eukaryota</taxon>
        <taxon>Metazoa</taxon>
        <taxon>Chordata</taxon>
        <taxon>Craniata</taxon>
        <taxon>Vertebrata</taxon>
        <taxon>Euteleostomi</taxon>
        <taxon>Actinopterygii</taxon>
        <taxon>Neopterygii</taxon>
        <taxon>Teleostei</taxon>
        <taxon>Clupei</taxon>
        <taxon>Clupeiformes</taxon>
        <taxon>Clupeoidei</taxon>
        <taxon>Clupeidae</taxon>
        <taxon>Alosa</taxon>
    </lineage>
</organism>
<feature type="signal peptide" evidence="18">
    <location>
        <begin position="1"/>
        <end position="26"/>
    </location>
</feature>
<dbReference type="Pfam" id="PF07645">
    <property type="entry name" value="EGF_CA"/>
    <property type="match status" value="1"/>
</dbReference>
<dbReference type="SMART" id="SM00135">
    <property type="entry name" value="LY"/>
    <property type="match status" value="7"/>
</dbReference>
<keyword evidence="9 17" id="KW-0472">Membrane</keyword>
<dbReference type="PROSITE" id="PS01186">
    <property type="entry name" value="EGF_2"/>
    <property type="match status" value="1"/>
</dbReference>
<dbReference type="SMART" id="SM00179">
    <property type="entry name" value="EGF_CA"/>
    <property type="match status" value="1"/>
</dbReference>
<dbReference type="PROSITE" id="PS00022">
    <property type="entry name" value="EGF_1"/>
    <property type="match status" value="1"/>
</dbReference>
<dbReference type="GO" id="GO:0006897">
    <property type="term" value="P:endocytosis"/>
    <property type="evidence" value="ECO:0007669"/>
    <property type="project" value="UniProtKB-KW"/>
</dbReference>
<sequence>MGRTWFLLVTCGISIFFSGELLFSSAQKALRCNIGLFACKDGSECISSMHVCDGESDCGDGSDEDGCAVECTSDQFQCAHGQKCIDKSLLCDGVAQCQDQSDEHDCSKPEGCVHQCDDKALCLPITLVCDGEEDCQDGTDELACGPEVTTPPTTQPVPRRCRIGSSACADGSGCISYSYMCDGEPDCADGSDEKNCASDCSTDQFQCAHGKKCIDKSQLCDGVSQCQDRSDERDCLKSDGCVHQCDNRTRCLPNTFLCDGEMDCQDGTDERHCSAKNCSNSEFRCASGQCVSMSVQCDGHPDCKDRSDEESCAQPAPCSTDLRCPHSQECLLENWLCDGEQDCKDETDEKNCEKGQVTCKELQWSCASETQCIPRAWRCDGVKDCTDESDESGCARAVCPSHQFQCESSECVDLLLVCNGTADCQDGSDEGGACVSDQCPTADQSQCAHLCYKTPHGTKCGCRTGFKLQEDVQSCVDVNECGDSHLNICSHSCENTEGSFICHCKQGYVLEPDGHSCKTTGQPYLLVAVQSELVFLGLRSSSLQVLVSEKRSILSVDYDWQEQRVFWISPNADSIKWSSLDQKSKGMIIKGISADCISVDWVGRNLYWTNGFGSQINAIRLDQSLMDANDYVVILNEDLEQPHSLALLPEQGVMFWSDMGGEARIERAGMDGSDRRVLIKDSLRWPVGLAVDSLGQRIYWTDEKLKCIGSSTFDGGDIKLLQLMKMPSPFSVSVVNDMMIWSDTERGTIQMAHKITGKGRKVVLKRPGQPLALKVVHALLQARVANVCEKHQCSHLCVVAPGPKAVCKCPSHLLLDDDQSTCLKPRDPSFVYVLSTTALTQMYLQNRNRANNLTSWPDHSLLALPNMNEPTAFDFTMRDLTVYLVDAGQASAELFKVKDSTLVSRGQLLRLSKEYITALAVDWITRNFYWSSTRQPRLQVTSAQGTHTAVLIHEGLSQGLDAIALHVPSGRVCFVSLRKAIEDEQVSQVECAFMDGRSRKLVTESSTQLASLVLSEDGSNLYWADTDAGIIGSMGLDGSGYKELRRSPGLRAFALVDGMLLWVTQSGNDGQKYTTKFWYSDDGQNDKLWFEVRTDVIGLKGYSKTSQMGTNACANANGGCGHLCLPFPGGRTCRCAHDHLPDEGGRGCTPDLRCPAATRLCLDGQTCVPLHQFCNGHPDCPDHSDENCVRKLVKTGSSLPTTTLSQVPGTMANDAAVRNLETLPCDEQLCHSRGQCVSRNGDISCSCSLGYGGDFCQDQLLGLKSPLTYGAAAGGAGLLLIIVVVAVLKRRTASNQRANLELGETSMVVLEKPETLPSEPPSAKDPDHPQNVASSVD</sequence>
<dbReference type="InterPro" id="IPR051221">
    <property type="entry name" value="LDLR-related"/>
</dbReference>
<keyword evidence="11" id="KW-0675">Receptor</keyword>
<evidence type="ECO:0000256" key="7">
    <source>
        <dbReference type="ARBA" id="ARBA00022737"/>
    </source>
</evidence>
<dbReference type="Gene3D" id="2.10.25.10">
    <property type="entry name" value="Laminin"/>
    <property type="match status" value="3"/>
</dbReference>
<evidence type="ECO:0000256" key="18">
    <source>
        <dbReference type="SAM" id="SignalP"/>
    </source>
</evidence>
<evidence type="ECO:0000256" key="1">
    <source>
        <dbReference type="ARBA" id="ARBA00004167"/>
    </source>
</evidence>
<dbReference type="InterPro" id="IPR036055">
    <property type="entry name" value="LDL_receptor-like_sf"/>
</dbReference>
<evidence type="ECO:0000256" key="12">
    <source>
        <dbReference type="ARBA" id="ARBA00023180"/>
    </source>
</evidence>
<feature type="disulfide bond" evidence="14">
    <location>
        <begin position="318"/>
        <end position="330"/>
    </location>
</feature>
<feature type="disulfide bond" evidence="14">
    <location>
        <begin position="129"/>
        <end position="144"/>
    </location>
</feature>
<feature type="disulfide bond" evidence="14">
    <location>
        <begin position="278"/>
        <end position="290"/>
    </location>
</feature>
<evidence type="ECO:0000256" key="15">
    <source>
        <dbReference type="PROSITE-ProRule" id="PRU00461"/>
    </source>
</evidence>
<feature type="disulfide bond" evidence="14">
    <location>
        <begin position="220"/>
        <end position="235"/>
    </location>
</feature>
<dbReference type="InterPro" id="IPR000152">
    <property type="entry name" value="EGF-type_Asp/Asn_hydroxyl_site"/>
</dbReference>
<protein>
    <recommendedName>
        <fullName evidence="19">EGF-like domain-containing protein</fullName>
    </recommendedName>
</protein>
<dbReference type="PROSITE" id="PS01187">
    <property type="entry name" value="EGF_CA"/>
    <property type="match status" value="1"/>
</dbReference>
<dbReference type="PROSITE" id="PS50026">
    <property type="entry name" value="EGF_3"/>
    <property type="match status" value="1"/>
</dbReference>
<dbReference type="GO" id="GO:0005509">
    <property type="term" value="F:calcium ion binding"/>
    <property type="evidence" value="ECO:0007669"/>
    <property type="project" value="InterPro"/>
</dbReference>
<keyword evidence="12" id="KW-0325">Glycoprotein</keyword>
<proteinExistence type="predicted"/>
<evidence type="ECO:0000256" key="6">
    <source>
        <dbReference type="ARBA" id="ARBA00022729"/>
    </source>
</evidence>
<dbReference type="Proteomes" id="UP000823561">
    <property type="component" value="Chromosome 5"/>
</dbReference>
<comment type="caution">
    <text evidence="13">Lacks conserved residue(s) required for the propagation of feature annotation.</text>
</comment>
<feature type="disulfide bond" evidence="14">
    <location>
        <begin position="91"/>
        <end position="106"/>
    </location>
</feature>
<dbReference type="InterPro" id="IPR000742">
    <property type="entry name" value="EGF"/>
</dbReference>
<evidence type="ECO:0000256" key="3">
    <source>
        <dbReference type="ARBA" id="ARBA00022536"/>
    </source>
</evidence>
<evidence type="ECO:0000256" key="4">
    <source>
        <dbReference type="ARBA" id="ARBA00022583"/>
    </source>
</evidence>
<accession>A0AAV6H1Q2</accession>
<dbReference type="InterPro" id="IPR011042">
    <property type="entry name" value="6-blade_b-propeller_TolB-like"/>
</dbReference>
<dbReference type="GO" id="GO:0005886">
    <property type="term" value="C:plasma membrane"/>
    <property type="evidence" value="ECO:0007669"/>
    <property type="project" value="TreeGrafter"/>
</dbReference>
<feature type="domain" description="EGF-like" evidence="19">
    <location>
        <begin position="1221"/>
        <end position="1257"/>
    </location>
</feature>
<dbReference type="SMART" id="SM00181">
    <property type="entry name" value="EGF"/>
    <property type="match status" value="5"/>
</dbReference>
<feature type="disulfide bond" evidence="14">
    <location>
        <begin position="181"/>
        <end position="196"/>
    </location>
</feature>
<dbReference type="InterPro" id="IPR049883">
    <property type="entry name" value="NOTCH1_EGF-like"/>
</dbReference>
<dbReference type="InterPro" id="IPR001881">
    <property type="entry name" value="EGF-like_Ca-bd_dom"/>
</dbReference>
<dbReference type="FunFam" id="4.10.400.10:FF:000034">
    <property type="entry name" value="Low-density lipoprotein receptor-related protein 2"/>
    <property type="match status" value="1"/>
</dbReference>
<dbReference type="Gene3D" id="4.10.1220.10">
    <property type="entry name" value="EGF-type module"/>
    <property type="match status" value="1"/>
</dbReference>
<feature type="disulfide bond" evidence="14">
    <location>
        <begin position="297"/>
        <end position="312"/>
    </location>
</feature>
<evidence type="ECO:0000256" key="17">
    <source>
        <dbReference type="SAM" id="Phobius"/>
    </source>
</evidence>
<evidence type="ECO:0000256" key="9">
    <source>
        <dbReference type="ARBA" id="ARBA00023136"/>
    </source>
</evidence>
<evidence type="ECO:0000256" key="10">
    <source>
        <dbReference type="ARBA" id="ARBA00023157"/>
    </source>
</evidence>
<dbReference type="PANTHER" id="PTHR22722:SF12">
    <property type="entry name" value="EGF-LIKE DOMAIN-CONTAINING PROTEIN"/>
    <property type="match status" value="1"/>
</dbReference>
<keyword evidence="21" id="KW-1185">Reference proteome</keyword>
<dbReference type="InterPro" id="IPR002172">
    <property type="entry name" value="LDrepeatLR_classA_rpt"/>
</dbReference>
<dbReference type="PANTHER" id="PTHR22722">
    <property type="entry name" value="LOW-DENSITY LIPOPROTEIN RECEPTOR-RELATED PROTEIN 2-RELATED"/>
    <property type="match status" value="1"/>
</dbReference>
<dbReference type="PROSITE" id="PS00010">
    <property type="entry name" value="ASX_HYDROXYL"/>
    <property type="match status" value="1"/>
</dbReference>
<dbReference type="InterPro" id="IPR023415">
    <property type="entry name" value="LDLR_class-A_CS"/>
</dbReference>
<evidence type="ECO:0000256" key="16">
    <source>
        <dbReference type="SAM" id="MobiDB-lite"/>
    </source>
</evidence>
<evidence type="ECO:0000256" key="5">
    <source>
        <dbReference type="ARBA" id="ARBA00022692"/>
    </source>
</evidence>
<dbReference type="SMART" id="SM00192">
    <property type="entry name" value="LDLa"/>
    <property type="match status" value="11"/>
</dbReference>
<evidence type="ECO:0000313" key="21">
    <source>
        <dbReference type="Proteomes" id="UP000823561"/>
    </source>
</evidence>
<dbReference type="Pfam" id="PF00058">
    <property type="entry name" value="Ldl_recept_b"/>
    <property type="match status" value="1"/>
</dbReference>
<dbReference type="FunFam" id="4.10.400.10:FF:000045">
    <property type="entry name" value="Low-density lipoprotein receptor-related protein 2"/>
    <property type="match status" value="1"/>
</dbReference>
<dbReference type="FunFam" id="2.120.10.30:FF:000241">
    <property type="entry name" value="Low-density lipoprotein receptor-related protein 6"/>
    <property type="match status" value="1"/>
</dbReference>
<reference evidence="20" key="1">
    <citation type="submission" date="2020-10" db="EMBL/GenBank/DDBJ databases">
        <title>Chromosome-scale genome assembly of the Allis shad, Alosa alosa.</title>
        <authorList>
            <person name="Margot Z."/>
            <person name="Christophe K."/>
            <person name="Cabau C."/>
            <person name="Louis A."/>
            <person name="Berthelot C."/>
            <person name="Parey E."/>
            <person name="Roest Crollius H."/>
            <person name="Montfort J."/>
            <person name="Robinson-Rechavi M."/>
            <person name="Bucao C."/>
            <person name="Bouchez O."/>
            <person name="Gislard M."/>
            <person name="Lluch J."/>
            <person name="Milhes M."/>
            <person name="Lampietro C."/>
            <person name="Lopez Roques C."/>
            <person name="Donnadieu C."/>
            <person name="Braasch I."/>
            <person name="Desvignes T."/>
            <person name="Postlethwait J."/>
            <person name="Bobe J."/>
            <person name="Guiguen Y."/>
        </authorList>
    </citation>
    <scope>NUCLEOTIDE SEQUENCE</scope>
    <source>
        <strain evidence="20">M-15738</strain>
        <tissue evidence="20">Blood</tissue>
    </source>
</reference>
<keyword evidence="3 13" id="KW-0245">EGF-like domain</keyword>
<keyword evidence="5 17" id="KW-0812">Transmembrane</keyword>
<comment type="subcellular location">
    <subcellularLocation>
        <location evidence="2">Endomembrane system</location>
    </subcellularLocation>
    <subcellularLocation>
        <location evidence="1">Membrane</location>
        <topology evidence="1">Single-pass membrane protein</topology>
    </subcellularLocation>
</comment>
<keyword evidence="6 18" id="KW-0732">Signal</keyword>
<evidence type="ECO:0000256" key="8">
    <source>
        <dbReference type="ARBA" id="ARBA00022989"/>
    </source>
</evidence>
<evidence type="ECO:0000313" key="20">
    <source>
        <dbReference type="EMBL" id="KAG5281055.1"/>
    </source>
</evidence>
<keyword evidence="4" id="KW-0254">Endocytosis</keyword>
<feature type="disulfide bond" evidence="14">
    <location>
        <begin position="258"/>
        <end position="273"/>
    </location>
</feature>
<dbReference type="CDD" id="cd00112">
    <property type="entry name" value="LDLa"/>
    <property type="match status" value="11"/>
</dbReference>
<feature type="disulfide bond" evidence="14">
    <location>
        <begin position="379"/>
        <end position="394"/>
    </location>
</feature>
<feature type="chain" id="PRO_5043798160" description="EGF-like domain-containing protein" evidence="18">
    <location>
        <begin position="27"/>
        <end position="1337"/>
    </location>
</feature>
<feature type="repeat" description="LDL-receptor class B" evidence="15">
    <location>
        <begin position="652"/>
        <end position="695"/>
    </location>
</feature>
<dbReference type="PROSITE" id="PS51120">
    <property type="entry name" value="LDLRB"/>
    <property type="match status" value="1"/>
</dbReference>
<dbReference type="SUPFAM" id="SSF57196">
    <property type="entry name" value="EGF/Laminin"/>
    <property type="match status" value="4"/>
</dbReference>
<feature type="region of interest" description="Disordered" evidence="16">
    <location>
        <begin position="1311"/>
        <end position="1337"/>
    </location>
</feature>
<dbReference type="Gene3D" id="2.120.10.30">
    <property type="entry name" value="TolB, C-terminal domain"/>
    <property type="match status" value="2"/>
</dbReference>
<dbReference type="SUPFAM" id="SSF57424">
    <property type="entry name" value="LDL receptor-like module"/>
    <property type="match status" value="11"/>
</dbReference>
<name>A0AAV6H1Q2_9TELE</name>
<feature type="disulfide bond" evidence="13">
    <location>
        <begin position="1247"/>
        <end position="1256"/>
    </location>
</feature>
<dbReference type="PROSITE" id="PS01209">
    <property type="entry name" value="LDLRA_1"/>
    <property type="match status" value="3"/>
</dbReference>
<dbReference type="EMBL" id="JADWDJ010000005">
    <property type="protein sequence ID" value="KAG5281055.1"/>
    <property type="molecule type" value="Genomic_DNA"/>
</dbReference>
<dbReference type="GO" id="GO:0043235">
    <property type="term" value="C:receptor complex"/>
    <property type="evidence" value="ECO:0007669"/>
    <property type="project" value="TreeGrafter"/>
</dbReference>
<evidence type="ECO:0000256" key="13">
    <source>
        <dbReference type="PROSITE-ProRule" id="PRU00076"/>
    </source>
</evidence>
<keyword evidence="10 13" id="KW-1015">Disulfide bond</keyword>
<dbReference type="PRINTS" id="PR00261">
    <property type="entry name" value="LDLRECEPTOR"/>
</dbReference>
<feature type="disulfide bond" evidence="14">
    <location>
        <begin position="406"/>
        <end position="424"/>
    </location>
</feature>
<dbReference type="InterPro" id="IPR018097">
    <property type="entry name" value="EGF_Ca-bd_CS"/>
</dbReference>
<feature type="disulfide bond" evidence="14">
    <location>
        <begin position="337"/>
        <end position="352"/>
    </location>
</feature>
<dbReference type="Gene3D" id="4.10.400.10">
    <property type="entry name" value="Low-density Lipoprotein Receptor"/>
    <property type="match status" value="10"/>
</dbReference>
<dbReference type="PROSITE" id="PS50068">
    <property type="entry name" value="LDLRA_2"/>
    <property type="match status" value="11"/>
</dbReference>
<evidence type="ECO:0000256" key="2">
    <source>
        <dbReference type="ARBA" id="ARBA00004308"/>
    </source>
</evidence>
<dbReference type="SUPFAM" id="SSF63825">
    <property type="entry name" value="YWTD domain"/>
    <property type="match status" value="2"/>
</dbReference>
<evidence type="ECO:0000256" key="11">
    <source>
        <dbReference type="ARBA" id="ARBA00023170"/>
    </source>
</evidence>
<keyword evidence="7" id="KW-0677">Repeat</keyword>